<evidence type="ECO:0000313" key="2">
    <source>
        <dbReference type="Proteomes" id="UP001371456"/>
    </source>
</evidence>
<comment type="caution">
    <text evidence="1">The sequence shown here is derived from an EMBL/GenBank/DDBJ whole genome shotgun (WGS) entry which is preliminary data.</text>
</comment>
<gene>
    <name evidence="1" type="ORF">RDI58_007437</name>
</gene>
<proteinExistence type="predicted"/>
<dbReference type="EMBL" id="JBANQN010000003">
    <property type="protein sequence ID" value="KAK6793984.1"/>
    <property type="molecule type" value="Genomic_DNA"/>
</dbReference>
<protein>
    <submittedName>
        <fullName evidence="1">Uncharacterized protein</fullName>
    </submittedName>
</protein>
<dbReference type="AlphaFoldDB" id="A0AAN8TWF5"/>
<accession>A0AAN8TWF5</accession>
<keyword evidence="2" id="KW-1185">Reference proteome</keyword>
<organism evidence="1 2">
    <name type="scientific">Solanum bulbocastanum</name>
    <name type="common">Wild potato</name>
    <dbReference type="NCBI Taxonomy" id="147425"/>
    <lineage>
        <taxon>Eukaryota</taxon>
        <taxon>Viridiplantae</taxon>
        <taxon>Streptophyta</taxon>
        <taxon>Embryophyta</taxon>
        <taxon>Tracheophyta</taxon>
        <taxon>Spermatophyta</taxon>
        <taxon>Magnoliopsida</taxon>
        <taxon>eudicotyledons</taxon>
        <taxon>Gunneridae</taxon>
        <taxon>Pentapetalae</taxon>
        <taxon>asterids</taxon>
        <taxon>lamiids</taxon>
        <taxon>Solanales</taxon>
        <taxon>Solanaceae</taxon>
        <taxon>Solanoideae</taxon>
        <taxon>Solaneae</taxon>
        <taxon>Solanum</taxon>
    </lineage>
</organism>
<reference evidence="1 2" key="1">
    <citation type="submission" date="2024-02" db="EMBL/GenBank/DDBJ databases">
        <title>de novo genome assembly of Solanum bulbocastanum strain 11H21.</title>
        <authorList>
            <person name="Hosaka A.J."/>
        </authorList>
    </citation>
    <scope>NUCLEOTIDE SEQUENCE [LARGE SCALE GENOMIC DNA]</scope>
    <source>
        <tissue evidence="1">Young leaves</tissue>
    </source>
</reference>
<evidence type="ECO:0000313" key="1">
    <source>
        <dbReference type="EMBL" id="KAK6793984.1"/>
    </source>
</evidence>
<sequence length="76" mass="9038">MKNVYEIIQVKKLREKGKMYPQTIVNGMQRTFIIILGNWSPYVQKLKHIYTLYTNGHTCVIILSTDPTFTKYRIEK</sequence>
<name>A0AAN8TWF5_SOLBU</name>
<dbReference type="Proteomes" id="UP001371456">
    <property type="component" value="Unassembled WGS sequence"/>
</dbReference>